<dbReference type="RefSeq" id="XP_026754711.2">
    <property type="nucleotide sequence ID" value="XM_026898910.3"/>
</dbReference>
<dbReference type="AlphaFoldDB" id="A0A6J1WK57"/>
<feature type="transmembrane region" description="Helical" evidence="1">
    <location>
        <begin position="23"/>
        <end position="41"/>
    </location>
</feature>
<accession>A0A6J1WK57</accession>
<dbReference type="Proteomes" id="UP001652740">
    <property type="component" value="Unplaced"/>
</dbReference>
<evidence type="ECO:0000313" key="2">
    <source>
        <dbReference type="Proteomes" id="UP001652740"/>
    </source>
</evidence>
<reference evidence="3" key="1">
    <citation type="submission" date="2025-08" db="UniProtKB">
        <authorList>
            <consortium name="RefSeq"/>
        </authorList>
    </citation>
    <scope>IDENTIFICATION</scope>
    <source>
        <tissue evidence="3">Whole larvae</tissue>
    </source>
</reference>
<dbReference type="InParanoid" id="A0A6J1WK57"/>
<proteinExistence type="predicted"/>
<organism evidence="2 3">
    <name type="scientific">Galleria mellonella</name>
    <name type="common">Greater wax moth</name>
    <dbReference type="NCBI Taxonomy" id="7137"/>
    <lineage>
        <taxon>Eukaryota</taxon>
        <taxon>Metazoa</taxon>
        <taxon>Ecdysozoa</taxon>
        <taxon>Arthropoda</taxon>
        <taxon>Hexapoda</taxon>
        <taxon>Insecta</taxon>
        <taxon>Pterygota</taxon>
        <taxon>Neoptera</taxon>
        <taxon>Endopterygota</taxon>
        <taxon>Lepidoptera</taxon>
        <taxon>Glossata</taxon>
        <taxon>Ditrysia</taxon>
        <taxon>Pyraloidea</taxon>
        <taxon>Pyralidae</taxon>
        <taxon>Galleriinae</taxon>
        <taxon>Galleria</taxon>
    </lineage>
</organism>
<evidence type="ECO:0000256" key="1">
    <source>
        <dbReference type="SAM" id="Phobius"/>
    </source>
</evidence>
<protein>
    <submittedName>
        <fullName evidence="3">Uncharacterized protein LOC113514819 isoform X1</fullName>
    </submittedName>
</protein>
<keyword evidence="1" id="KW-1133">Transmembrane helix</keyword>
<gene>
    <name evidence="3" type="primary">LOC113514819</name>
</gene>
<name>A0A6J1WK57_GALME</name>
<keyword evidence="1" id="KW-0472">Membrane</keyword>
<dbReference type="GeneID" id="113514819"/>
<dbReference type="KEGG" id="gmw:113514819"/>
<keyword evidence="2" id="KW-1185">Reference proteome</keyword>
<sequence length="254" mass="29060">MKIQNNSIQYAQDITPLLIMTKIYLGLFALLNCAVFLNCTLTRARNVHLVDHKGYMRRVINEAMRDVEKMGWWNLDIPEFSMVINEDVLHWPVVGTVYFRHGFTTSIQRLEISNSINQNWNWNVDGTAVVRVTGSLVMHDVVVGFDVESHINNIVHHSTATFRRATLTCNIALFKNMHTNEMHVTVDVSHPTSSNRLVFMPSDNITQVITALYNQNSTFTGITQWGPQIFEPIFLDVVTNKIEFPDVCYDCPVS</sequence>
<keyword evidence="1" id="KW-0812">Transmembrane</keyword>
<evidence type="ECO:0000313" key="3">
    <source>
        <dbReference type="RefSeq" id="XP_026754711.2"/>
    </source>
</evidence>